<keyword evidence="3" id="KW-0269">Exonuclease</keyword>
<evidence type="ECO:0000256" key="1">
    <source>
        <dbReference type="SAM" id="Phobius"/>
    </source>
</evidence>
<comment type="caution">
    <text evidence="3">The sequence shown here is derived from an EMBL/GenBank/DDBJ whole genome shotgun (WGS) entry which is preliminary data.</text>
</comment>
<gene>
    <name evidence="3" type="ORF">C7441_103149</name>
</gene>
<feature type="transmembrane region" description="Helical" evidence="1">
    <location>
        <begin position="66"/>
        <end position="87"/>
    </location>
</feature>
<name>A0A316C7S9_PSESE</name>
<protein>
    <submittedName>
        <fullName evidence="3">Endonuclease/exonuclease/phosphatase (EEP) superfamily protein YafD</fullName>
    </submittedName>
</protein>
<keyword evidence="3" id="KW-0540">Nuclease</keyword>
<evidence type="ECO:0000259" key="2">
    <source>
        <dbReference type="Pfam" id="PF03372"/>
    </source>
</evidence>
<keyword evidence="1" id="KW-0472">Membrane</keyword>
<sequence length="344" mass="37033">MNRTPLHDIGSLALLAALLLSLPLVAGFFGTLHPALDSLAHFRMHLAVLMVIAGLVLLARRFWLNGIVTVAFGVAALATVNSFMPILGPGRVHASLQPDETEQPVYKLLQINLRYNNPEPNKVLSLIGRIRPDVVTLDEVSEMWADKLALLSSAYPHSIQCPYPNGVFGVAILSTRPFVEGREGRCHERGSFAVAPVDFGGRAVDVAALHLGWPWPFHQAGQIETLADPLGGLGATALLAGDFNATPWSAAVARVAKLGGLTLVPSAGPTWQWHGLPEFLRFSGLPIDHVLHKGNVIAISAHTLGEVGSDHLPVLVEFALKAAAFEPQEEGETSLAELEHDRYR</sequence>
<dbReference type="EMBL" id="QGGG01000003">
    <property type="protein sequence ID" value="PWJ85293.1"/>
    <property type="molecule type" value="Genomic_DNA"/>
</dbReference>
<feature type="domain" description="Endonuclease/exonuclease/phosphatase" evidence="2">
    <location>
        <begin position="109"/>
        <end position="311"/>
    </location>
</feature>
<dbReference type="Pfam" id="PF03372">
    <property type="entry name" value="Exo_endo_phos"/>
    <property type="match status" value="1"/>
</dbReference>
<dbReference type="GO" id="GO:0004527">
    <property type="term" value="F:exonuclease activity"/>
    <property type="evidence" value="ECO:0007669"/>
    <property type="project" value="UniProtKB-KW"/>
</dbReference>
<proteinExistence type="predicted"/>
<dbReference type="Proteomes" id="UP000245396">
    <property type="component" value="Unassembled WGS sequence"/>
</dbReference>
<reference evidence="3 4" key="1">
    <citation type="submission" date="2018-05" db="EMBL/GenBank/DDBJ databases">
        <title>Genomic Encyclopedia of Type Strains, Phase IV (KMG-IV): sequencing the most valuable type-strain genomes for metagenomic binning, comparative biology and taxonomic classification.</title>
        <authorList>
            <person name="Goeker M."/>
        </authorList>
    </citation>
    <scope>NUCLEOTIDE SEQUENCE [LARGE SCALE GENOMIC DNA]</scope>
    <source>
        <strain evidence="3 4">DSM 6986</strain>
    </source>
</reference>
<accession>A0A316C7S9</accession>
<dbReference type="OrthoDB" id="3808618at2"/>
<evidence type="ECO:0000313" key="4">
    <source>
        <dbReference type="Proteomes" id="UP000245396"/>
    </source>
</evidence>
<dbReference type="GO" id="GO:0004519">
    <property type="term" value="F:endonuclease activity"/>
    <property type="evidence" value="ECO:0007669"/>
    <property type="project" value="UniProtKB-KW"/>
</dbReference>
<feature type="transmembrane region" description="Helical" evidence="1">
    <location>
        <begin position="12"/>
        <end position="36"/>
    </location>
</feature>
<keyword evidence="3" id="KW-0255">Endonuclease</keyword>
<keyword evidence="4" id="KW-1185">Reference proteome</keyword>
<evidence type="ECO:0000313" key="3">
    <source>
        <dbReference type="EMBL" id="PWJ85293.1"/>
    </source>
</evidence>
<dbReference type="AlphaFoldDB" id="A0A316C7S9"/>
<dbReference type="Gene3D" id="3.60.10.10">
    <property type="entry name" value="Endonuclease/exonuclease/phosphatase"/>
    <property type="match status" value="1"/>
</dbReference>
<dbReference type="SUPFAM" id="SSF56219">
    <property type="entry name" value="DNase I-like"/>
    <property type="match status" value="1"/>
</dbReference>
<dbReference type="InterPro" id="IPR036691">
    <property type="entry name" value="Endo/exonu/phosph_ase_sf"/>
</dbReference>
<keyword evidence="1" id="KW-0812">Transmembrane</keyword>
<organism evidence="3 4">
    <name type="scientific">Pseudaminobacter salicylatoxidans</name>
    <dbReference type="NCBI Taxonomy" id="93369"/>
    <lineage>
        <taxon>Bacteria</taxon>
        <taxon>Pseudomonadati</taxon>
        <taxon>Pseudomonadota</taxon>
        <taxon>Alphaproteobacteria</taxon>
        <taxon>Hyphomicrobiales</taxon>
        <taxon>Phyllobacteriaceae</taxon>
        <taxon>Pseudaminobacter</taxon>
    </lineage>
</organism>
<dbReference type="InterPro" id="IPR005135">
    <property type="entry name" value="Endo/exonuclease/phosphatase"/>
</dbReference>
<dbReference type="RefSeq" id="WP_109612041.1">
    <property type="nucleotide sequence ID" value="NZ_QGGG01000003.1"/>
</dbReference>
<dbReference type="STRING" id="1192868.GCA_000304395_02634"/>
<keyword evidence="3" id="KW-0378">Hydrolase</keyword>
<keyword evidence="1" id="KW-1133">Transmembrane helix</keyword>
<feature type="transmembrane region" description="Helical" evidence="1">
    <location>
        <begin position="42"/>
        <end position="59"/>
    </location>
</feature>